<dbReference type="AlphaFoldDB" id="K9E6D9"/>
<evidence type="ECO:0000313" key="2">
    <source>
        <dbReference type="Proteomes" id="UP000009872"/>
    </source>
</evidence>
<organism evidence="1 2">
    <name type="scientific">Bacteroides oleiciplenus YIT 12058</name>
    <dbReference type="NCBI Taxonomy" id="742727"/>
    <lineage>
        <taxon>Bacteria</taxon>
        <taxon>Pseudomonadati</taxon>
        <taxon>Bacteroidota</taxon>
        <taxon>Bacteroidia</taxon>
        <taxon>Bacteroidales</taxon>
        <taxon>Bacteroidaceae</taxon>
        <taxon>Bacteroides</taxon>
    </lineage>
</organism>
<evidence type="ECO:0000313" key="1">
    <source>
        <dbReference type="EMBL" id="EKU92223.1"/>
    </source>
</evidence>
<dbReference type="Proteomes" id="UP000009872">
    <property type="component" value="Unassembled WGS sequence"/>
</dbReference>
<dbReference type="eggNOG" id="ENOG5030ZFR">
    <property type="taxonomic scope" value="Bacteria"/>
</dbReference>
<protein>
    <submittedName>
        <fullName evidence="1">Uncharacterized protein</fullName>
    </submittedName>
</protein>
<name>K9E6D9_9BACE</name>
<gene>
    <name evidence="1" type="ORF">HMPREF9447_00673</name>
</gene>
<dbReference type="HOGENOM" id="CLU_1709653_0_0_10"/>
<dbReference type="OrthoDB" id="1029480at2"/>
<dbReference type="PATRIC" id="fig|742727.4.peg.676"/>
<proteinExistence type="predicted"/>
<keyword evidence="2" id="KW-1185">Reference proteome</keyword>
<dbReference type="RefSeq" id="WP_009128056.1">
    <property type="nucleotide sequence ID" value="NZ_JH992940.1"/>
</dbReference>
<dbReference type="EMBL" id="ADLF01000002">
    <property type="protein sequence ID" value="EKU92223.1"/>
    <property type="molecule type" value="Genomic_DNA"/>
</dbReference>
<sequence>MKVMSESIFEKIIRKTGRKPIGCKCQECKKQCLRTPCLGTPDDILSLIDAGFIDKLALTEWATGLFLGRVNYTIRMIQAQKLEKGCIFFENGLCQLHDLGLKPTEGKLSHHTIKLDNYQFNKSISWQVAKTWIDEQNVEKVLNVFARFNEAQSLILKIPDL</sequence>
<comment type="caution">
    <text evidence="1">The sequence shown here is derived from an EMBL/GenBank/DDBJ whole genome shotgun (WGS) entry which is preliminary data.</text>
</comment>
<dbReference type="STRING" id="742727.HMPREF9447_00673"/>
<reference evidence="1 2" key="1">
    <citation type="submission" date="2012-09" db="EMBL/GenBank/DDBJ databases">
        <title>The Genome Sequence of Bacteroides oleiciplenus YIT 12058.</title>
        <authorList>
            <consortium name="The Broad Institute Genome Sequencing Platform"/>
            <person name="Earl A."/>
            <person name="Ward D."/>
            <person name="Feldgarden M."/>
            <person name="Gevers D."/>
            <person name="Morotomi M."/>
            <person name="Walker B."/>
            <person name="Young S.K."/>
            <person name="Zeng Q."/>
            <person name="Gargeya S."/>
            <person name="Fitzgerald M."/>
            <person name="Haas B."/>
            <person name="Abouelleil A."/>
            <person name="Alvarado L."/>
            <person name="Arachchi H.M."/>
            <person name="Berlin A.M."/>
            <person name="Chapman S.B."/>
            <person name="Goldberg J."/>
            <person name="Griggs A."/>
            <person name="Gujja S."/>
            <person name="Hansen M."/>
            <person name="Howarth C."/>
            <person name="Imamovic A."/>
            <person name="Larimer J."/>
            <person name="McCowen C."/>
            <person name="Montmayeur A."/>
            <person name="Murphy C."/>
            <person name="Neiman D."/>
            <person name="Pearson M."/>
            <person name="Priest M."/>
            <person name="Roberts A."/>
            <person name="Saif S."/>
            <person name="Shea T."/>
            <person name="Sisk P."/>
            <person name="Sykes S."/>
            <person name="Wortman J."/>
            <person name="Nusbaum C."/>
            <person name="Birren B."/>
        </authorList>
    </citation>
    <scope>NUCLEOTIDE SEQUENCE [LARGE SCALE GENOMIC DNA]</scope>
    <source>
        <strain evidence="1 2">YIT 12058</strain>
    </source>
</reference>
<accession>K9E6D9</accession>